<dbReference type="Gene3D" id="3.40.50.12370">
    <property type="match status" value="1"/>
</dbReference>
<dbReference type="RefSeq" id="WP_044435222.1">
    <property type="nucleotide sequence ID" value="NZ_BJYZ01000031.1"/>
</dbReference>
<dbReference type="InterPro" id="IPR006015">
    <property type="entry name" value="Universal_stress_UspA"/>
</dbReference>
<dbReference type="AlphaFoldDB" id="A0A512DZ76"/>
<dbReference type="PRINTS" id="PR01438">
    <property type="entry name" value="UNVRSLSTRESS"/>
</dbReference>
<evidence type="ECO:0000259" key="2">
    <source>
        <dbReference type="Pfam" id="PF00582"/>
    </source>
</evidence>
<gene>
    <name evidence="3" type="ORF">SAE02_59360</name>
</gene>
<accession>A0A512DZ76</accession>
<keyword evidence="4" id="KW-1185">Reference proteome</keyword>
<reference evidence="3 4" key="1">
    <citation type="submission" date="2019-07" db="EMBL/GenBank/DDBJ databases">
        <title>Whole genome shotgun sequence of Skermanella aerolata NBRC 106429.</title>
        <authorList>
            <person name="Hosoyama A."/>
            <person name="Uohara A."/>
            <person name="Ohji S."/>
            <person name="Ichikawa N."/>
        </authorList>
    </citation>
    <scope>NUCLEOTIDE SEQUENCE [LARGE SCALE GENOMIC DNA]</scope>
    <source>
        <strain evidence="3 4">NBRC 106429</strain>
    </source>
</reference>
<dbReference type="OrthoDB" id="9804721at2"/>
<organism evidence="3 4">
    <name type="scientific">Skermanella aerolata</name>
    <dbReference type="NCBI Taxonomy" id="393310"/>
    <lineage>
        <taxon>Bacteria</taxon>
        <taxon>Pseudomonadati</taxon>
        <taxon>Pseudomonadota</taxon>
        <taxon>Alphaproteobacteria</taxon>
        <taxon>Rhodospirillales</taxon>
        <taxon>Azospirillaceae</taxon>
        <taxon>Skermanella</taxon>
    </lineage>
</organism>
<comment type="caution">
    <text evidence="3">The sequence shown here is derived from an EMBL/GenBank/DDBJ whole genome shotgun (WGS) entry which is preliminary data.</text>
</comment>
<dbReference type="Pfam" id="PF00582">
    <property type="entry name" value="Usp"/>
    <property type="match status" value="1"/>
</dbReference>
<sequence>MKTQMLVPLHTYPMPDENGIALHAAAVARHLDADVHALVLKVSIPRVSSALGNMLIDVPAMIGDAKEKCRLRGEELVQAMRDETGPAGISLRTTEIECLPAAFGDAVAVHGRYHDLVMVGLESKNDALQATAEAAIFGSGRPTLLVPEEMPVATFGHVMIGWDGSSVAARAVADARDFLRRAQIITIASVTDEKSLPEEDPGSRLAEYLTRHEIQTMVARVQSQGRPIAQALQEHAREVGADMLVMGAFGHSRMRDFVLGGATSGILRQLQLPVLLSR</sequence>
<dbReference type="Proteomes" id="UP000321523">
    <property type="component" value="Unassembled WGS sequence"/>
</dbReference>
<evidence type="ECO:0000313" key="3">
    <source>
        <dbReference type="EMBL" id="GEO41788.1"/>
    </source>
</evidence>
<dbReference type="SUPFAM" id="SSF52402">
    <property type="entry name" value="Adenine nucleotide alpha hydrolases-like"/>
    <property type="match status" value="1"/>
</dbReference>
<dbReference type="CDD" id="cd00293">
    <property type="entry name" value="USP-like"/>
    <property type="match status" value="1"/>
</dbReference>
<name>A0A512DZ76_9PROT</name>
<dbReference type="PANTHER" id="PTHR46268:SF15">
    <property type="entry name" value="UNIVERSAL STRESS PROTEIN HP_0031"/>
    <property type="match status" value="1"/>
</dbReference>
<dbReference type="EMBL" id="BJYZ01000031">
    <property type="protein sequence ID" value="GEO41788.1"/>
    <property type="molecule type" value="Genomic_DNA"/>
</dbReference>
<evidence type="ECO:0000313" key="4">
    <source>
        <dbReference type="Proteomes" id="UP000321523"/>
    </source>
</evidence>
<feature type="domain" description="UspA" evidence="2">
    <location>
        <begin position="155"/>
        <end position="277"/>
    </location>
</feature>
<proteinExistence type="inferred from homology"/>
<dbReference type="InterPro" id="IPR006016">
    <property type="entry name" value="UspA"/>
</dbReference>
<dbReference type="PANTHER" id="PTHR46268">
    <property type="entry name" value="STRESS RESPONSE PROTEIN NHAX"/>
    <property type="match status" value="1"/>
</dbReference>
<comment type="similarity">
    <text evidence="1">Belongs to the universal stress protein A family.</text>
</comment>
<evidence type="ECO:0000256" key="1">
    <source>
        <dbReference type="ARBA" id="ARBA00008791"/>
    </source>
</evidence>
<protein>
    <recommendedName>
        <fullName evidence="2">UspA domain-containing protein</fullName>
    </recommendedName>
</protein>